<proteinExistence type="predicted"/>
<organism evidence="2 3">
    <name type="scientific">Nocardiopsis tropica</name>
    <dbReference type="NCBI Taxonomy" id="109330"/>
    <lineage>
        <taxon>Bacteria</taxon>
        <taxon>Bacillati</taxon>
        <taxon>Actinomycetota</taxon>
        <taxon>Actinomycetes</taxon>
        <taxon>Streptosporangiales</taxon>
        <taxon>Nocardiopsidaceae</taxon>
        <taxon>Nocardiopsis</taxon>
    </lineage>
</organism>
<dbReference type="InterPro" id="IPR024072">
    <property type="entry name" value="DHFR-like_dom_sf"/>
</dbReference>
<gene>
    <name evidence="2" type="ORF">Q8A49_06375</name>
</gene>
<feature type="domain" description="Bacterial bifunctional deaminase-reductase C-terminal" evidence="1">
    <location>
        <begin position="5"/>
        <end position="186"/>
    </location>
</feature>
<reference evidence="2 3" key="1">
    <citation type="submission" date="2023-07" db="EMBL/GenBank/DDBJ databases">
        <authorList>
            <person name="Girao M."/>
            <person name="Carvalho M.F."/>
        </authorList>
    </citation>
    <scope>NUCLEOTIDE SEQUENCE [LARGE SCALE GENOMIC DNA]</scope>
    <source>
        <strain evidence="2 3">66/93</strain>
    </source>
</reference>
<protein>
    <submittedName>
        <fullName evidence="2">Dihydrofolate reductase family protein</fullName>
    </submittedName>
</protein>
<dbReference type="InterPro" id="IPR050765">
    <property type="entry name" value="Riboflavin_Biosynth_HTPR"/>
</dbReference>
<evidence type="ECO:0000259" key="1">
    <source>
        <dbReference type="Pfam" id="PF01872"/>
    </source>
</evidence>
<dbReference type="Gene3D" id="3.40.430.10">
    <property type="entry name" value="Dihydrofolate Reductase, subunit A"/>
    <property type="match status" value="1"/>
</dbReference>
<sequence>MGQLVVVNFVSLDGVMQSVLSADEDREGGFDGGGWVLPYVDDAVERFMSEATAGAGALLLGRRTYEIFAGTWPYGDMDDPAVAAMNAMPKYVASRTLDDLGWDNSVLLGADLVAEVGRIKAATEAETVVLGSGDLLRTLIGHDLVDEYRLLVFPLVLGRGKRLFAEGTAPRRLALAATRSTPSGVLINTYRRAAESAVTA</sequence>
<dbReference type="Proteomes" id="UP001348641">
    <property type="component" value="Unassembled WGS sequence"/>
</dbReference>
<accession>A0ABU7KLI4</accession>
<dbReference type="InterPro" id="IPR002734">
    <property type="entry name" value="RibDG_C"/>
</dbReference>
<dbReference type="RefSeq" id="WP_330157365.1">
    <property type="nucleotide sequence ID" value="NZ_BAAAJA010000028.1"/>
</dbReference>
<dbReference type="PANTHER" id="PTHR38011:SF2">
    <property type="entry name" value="BIFUNCTIONAL DEAMINASE-REDUCTASE DOMAIN PROTEIN"/>
    <property type="match status" value="1"/>
</dbReference>
<dbReference type="EMBL" id="JAUUCC010000011">
    <property type="protein sequence ID" value="MEE2050121.1"/>
    <property type="molecule type" value="Genomic_DNA"/>
</dbReference>
<dbReference type="SUPFAM" id="SSF53597">
    <property type="entry name" value="Dihydrofolate reductase-like"/>
    <property type="match status" value="1"/>
</dbReference>
<dbReference type="Pfam" id="PF01872">
    <property type="entry name" value="RibD_C"/>
    <property type="match status" value="1"/>
</dbReference>
<comment type="caution">
    <text evidence="2">The sequence shown here is derived from an EMBL/GenBank/DDBJ whole genome shotgun (WGS) entry which is preliminary data.</text>
</comment>
<evidence type="ECO:0000313" key="2">
    <source>
        <dbReference type="EMBL" id="MEE2050121.1"/>
    </source>
</evidence>
<name>A0ABU7KLI4_9ACTN</name>
<evidence type="ECO:0000313" key="3">
    <source>
        <dbReference type="Proteomes" id="UP001348641"/>
    </source>
</evidence>
<dbReference type="PANTHER" id="PTHR38011">
    <property type="entry name" value="DIHYDROFOLATE REDUCTASE FAMILY PROTEIN (AFU_ORTHOLOGUE AFUA_8G06820)"/>
    <property type="match status" value="1"/>
</dbReference>